<dbReference type="Proteomes" id="UP000324021">
    <property type="component" value="Unassembled WGS sequence"/>
</dbReference>
<keyword evidence="4" id="KW-1185">Reference proteome</keyword>
<dbReference type="Proteomes" id="UP000199320">
    <property type="component" value="Unassembled WGS sequence"/>
</dbReference>
<reference evidence="3" key="2">
    <citation type="submission" date="2016-10" db="EMBL/GenBank/DDBJ databases">
        <authorList>
            <person name="de Groot N.N."/>
        </authorList>
    </citation>
    <scope>NUCLEOTIDE SEQUENCE [LARGE SCALE GENOMIC DNA]</scope>
    <source>
        <strain evidence="3">CDM_6</strain>
    </source>
</reference>
<evidence type="ECO:0000313" key="3">
    <source>
        <dbReference type="EMBL" id="SET81656.1"/>
    </source>
</evidence>
<reference evidence="4 5" key="1">
    <citation type="submission" date="2016-10" db="EMBL/GenBank/DDBJ databases">
        <authorList>
            <person name="Varghese N."/>
            <person name="Submissions S."/>
        </authorList>
    </citation>
    <scope>NUCLEOTIDE SEQUENCE [LARGE SCALE GENOMIC DNA]</scope>
    <source>
        <strain evidence="2 5">CDM_1</strain>
        <strain evidence="4">CDM_6</strain>
    </source>
</reference>
<evidence type="ECO:0000313" key="2">
    <source>
        <dbReference type="EMBL" id="SDC61303.1"/>
    </source>
</evidence>
<evidence type="ECO:0000256" key="1">
    <source>
        <dbReference type="SAM" id="MobiDB-lite"/>
    </source>
</evidence>
<evidence type="ECO:0000313" key="5">
    <source>
        <dbReference type="Proteomes" id="UP000324021"/>
    </source>
</evidence>
<dbReference type="PROSITE" id="PS51257">
    <property type="entry name" value="PROKAR_LIPOPROTEIN"/>
    <property type="match status" value="1"/>
</dbReference>
<dbReference type="EMBL" id="FOIC01000013">
    <property type="protein sequence ID" value="SET81656.1"/>
    <property type="molecule type" value="Genomic_DNA"/>
</dbReference>
<sequence>MTDIRRRNALGLLAGGMALLAGCSSSSGGNGNGNGNDNGNSTDTTDSGTTNSAAETLPPYASMLPTTDQSEYFYGAIDVRTMSTLIEDQGAEAGKEPTDPLVGNPVVVALLSSFGLEKLATSAGFNAYNENNETANGEEQFVYADGVYALVGSYDRDGITSDLEAAGYTLETESDGYAVYADSESDEIVGVTETVYAYSYPNAADSSFDPAAAVERTVATAAGDQTPKHEADGDFEQLLRAGKNSGIACCLYTENDAFASGTLSDDQTGTENELQFEFGAFEGAYGVHQNLSVTSSDTATARATVSYSSDELVDKGTLESSLGTEANTATVNRAETTVTVDAEYGGEFARE</sequence>
<dbReference type="RefSeq" id="WP_092933694.1">
    <property type="nucleotide sequence ID" value="NZ_FMZP01000005.1"/>
</dbReference>
<dbReference type="AlphaFoldDB" id="A0A1I0HFD8"/>
<gene>
    <name evidence="3" type="ORF">SAMN04488694_11366</name>
    <name evidence="2" type="ORF">SAMN05192552_1005174</name>
</gene>
<dbReference type="EMBL" id="FMZP01000005">
    <property type="protein sequence ID" value="SDC61303.1"/>
    <property type="molecule type" value="Genomic_DNA"/>
</dbReference>
<accession>A0A1I0HFD8</accession>
<feature type="region of interest" description="Disordered" evidence="1">
    <location>
        <begin position="30"/>
        <end position="62"/>
    </location>
</feature>
<feature type="compositionally biased region" description="Low complexity" evidence="1">
    <location>
        <begin position="37"/>
        <end position="53"/>
    </location>
</feature>
<proteinExistence type="predicted"/>
<dbReference type="OrthoDB" id="157618at2157"/>
<name>A0A1I0HFD8_9EURY</name>
<organism evidence="3 4">
    <name type="scientific">Natrinema hispanicum</name>
    <dbReference type="NCBI Taxonomy" id="392421"/>
    <lineage>
        <taxon>Archaea</taxon>
        <taxon>Methanobacteriati</taxon>
        <taxon>Methanobacteriota</taxon>
        <taxon>Stenosarchaea group</taxon>
        <taxon>Halobacteria</taxon>
        <taxon>Halobacteriales</taxon>
        <taxon>Natrialbaceae</taxon>
        <taxon>Natrinema</taxon>
    </lineage>
</organism>
<protein>
    <submittedName>
        <fullName evidence="3">Uncharacterized protein</fullName>
    </submittedName>
</protein>
<evidence type="ECO:0000313" key="4">
    <source>
        <dbReference type="Proteomes" id="UP000199320"/>
    </source>
</evidence>